<evidence type="ECO:0000256" key="6">
    <source>
        <dbReference type="SAM" id="Phobius"/>
    </source>
</evidence>
<evidence type="ECO:0000256" key="3">
    <source>
        <dbReference type="ARBA" id="ARBA00022692"/>
    </source>
</evidence>
<evidence type="ECO:0000256" key="2">
    <source>
        <dbReference type="ARBA" id="ARBA00022475"/>
    </source>
</evidence>
<keyword evidence="3 6" id="KW-0812">Transmembrane</keyword>
<comment type="subcellular location">
    <subcellularLocation>
        <location evidence="1">Cell membrane</location>
        <topology evidence="1">Multi-pass membrane protein</topology>
    </subcellularLocation>
</comment>
<reference evidence="7" key="2">
    <citation type="submission" date="2021-04" db="EMBL/GenBank/DDBJ databases">
        <authorList>
            <person name="Gilroy R."/>
        </authorList>
    </citation>
    <scope>NUCLEOTIDE SEQUENCE</scope>
    <source>
        <strain evidence="7">6627</strain>
    </source>
</reference>
<dbReference type="Proteomes" id="UP000823963">
    <property type="component" value="Unassembled WGS sequence"/>
</dbReference>
<protein>
    <recommendedName>
        <fullName evidence="9">MFS transporter</fullName>
    </recommendedName>
</protein>
<dbReference type="PANTHER" id="PTHR23513">
    <property type="entry name" value="INTEGRAL MEMBRANE EFFLUX PROTEIN-RELATED"/>
    <property type="match status" value="1"/>
</dbReference>
<keyword evidence="5 6" id="KW-0472">Membrane</keyword>
<keyword evidence="4 6" id="KW-1133">Transmembrane helix</keyword>
<evidence type="ECO:0000256" key="4">
    <source>
        <dbReference type="ARBA" id="ARBA00022989"/>
    </source>
</evidence>
<name>A0A9D1UW31_9LACO</name>
<feature type="transmembrane region" description="Helical" evidence="6">
    <location>
        <begin position="353"/>
        <end position="372"/>
    </location>
</feature>
<feature type="transmembrane region" description="Helical" evidence="6">
    <location>
        <begin position="292"/>
        <end position="314"/>
    </location>
</feature>
<proteinExistence type="predicted"/>
<dbReference type="GO" id="GO:0005886">
    <property type="term" value="C:plasma membrane"/>
    <property type="evidence" value="ECO:0007669"/>
    <property type="project" value="UniProtKB-SubCell"/>
</dbReference>
<gene>
    <name evidence="7" type="ORF">H9861_02075</name>
</gene>
<dbReference type="SUPFAM" id="SSF103473">
    <property type="entry name" value="MFS general substrate transporter"/>
    <property type="match status" value="1"/>
</dbReference>
<reference evidence="7" key="1">
    <citation type="journal article" date="2021" name="PeerJ">
        <title>Extensive microbial diversity within the chicken gut microbiome revealed by metagenomics and culture.</title>
        <authorList>
            <person name="Gilroy R."/>
            <person name="Ravi A."/>
            <person name="Getino M."/>
            <person name="Pursley I."/>
            <person name="Horton D.L."/>
            <person name="Alikhan N.F."/>
            <person name="Baker D."/>
            <person name="Gharbi K."/>
            <person name="Hall N."/>
            <person name="Watson M."/>
            <person name="Adriaenssens E.M."/>
            <person name="Foster-Nyarko E."/>
            <person name="Jarju S."/>
            <person name="Secka A."/>
            <person name="Antonio M."/>
            <person name="Oren A."/>
            <person name="Chaudhuri R.R."/>
            <person name="La Ragione R."/>
            <person name="Hildebrand F."/>
            <person name="Pallen M.J."/>
        </authorList>
    </citation>
    <scope>NUCLEOTIDE SEQUENCE</scope>
    <source>
        <strain evidence="7">6627</strain>
    </source>
</reference>
<dbReference type="AlphaFoldDB" id="A0A9D1UW31"/>
<comment type="caution">
    <text evidence="7">The sequence shown here is derived from an EMBL/GenBank/DDBJ whole genome shotgun (WGS) entry which is preliminary data.</text>
</comment>
<organism evidence="7 8">
    <name type="scientific">Candidatus Ligilactobacillus excrementigallinarum</name>
    <dbReference type="NCBI Taxonomy" id="2838641"/>
    <lineage>
        <taxon>Bacteria</taxon>
        <taxon>Bacillati</taxon>
        <taxon>Bacillota</taxon>
        <taxon>Bacilli</taxon>
        <taxon>Lactobacillales</taxon>
        <taxon>Lactobacillaceae</taxon>
        <taxon>Ligilactobacillus</taxon>
    </lineage>
</organism>
<feature type="transmembrane region" description="Helical" evidence="6">
    <location>
        <begin position="20"/>
        <end position="46"/>
    </location>
</feature>
<keyword evidence="2" id="KW-1003">Cell membrane</keyword>
<dbReference type="InterPro" id="IPR036259">
    <property type="entry name" value="MFS_trans_sf"/>
</dbReference>
<feature type="transmembrane region" description="Helical" evidence="6">
    <location>
        <begin position="234"/>
        <end position="254"/>
    </location>
</feature>
<feature type="transmembrane region" description="Helical" evidence="6">
    <location>
        <begin position="326"/>
        <end position="347"/>
    </location>
</feature>
<evidence type="ECO:0008006" key="9">
    <source>
        <dbReference type="Google" id="ProtNLM"/>
    </source>
</evidence>
<feature type="transmembrane region" description="Helical" evidence="6">
    <location>
        <begin position="266"/>
        <end position="286"/>
    </location>
</feature>
<feature type="transmembrane region" description="Helical" evidence="6">
    <location>
        <begin position="200"/>
        <end position="222"/>
    </location>
</feature>
<accession>A0A9D1UW31</accession>
<evidence type="ECO:0000256" key="1">
    <source>
        <dbReference type="ARBA" id="ARBA00004651"/>
    </source>
</evidence>
<evidence type="ECO:0000256" key="5">
    <source>
        <dbReference type="ARBA" id="ARBA00023136"/>
    </source>
</evidence>
<dbReference type="PANTHER" id="PTHR23513:SF6">
    <property type="entry name" value="MAJOR FACILITATOR SUPERFAMILY ASSOCIATED DOMAIN-CONTAINING PROTEIN"/>
    <property type="match status" value="1"/>
</dbReference>
<dbReference type="EMBL" id="DXFP01000014">
    <property type="protein sequence ID" value="HIX01522.1"/>
    <property type="molecule type" value="Genomic_DNA"/>
</dbReference>
<evidence type="ECO:0000313" key="7">
    <source>
        <dbReference type="EMBL" id="HIX01522.1"/>
    </source>
</evidence>
<dbReference type="Gene3D" id="1.20.1250.20">
    <property type="entry name" value="MFS general substrate transporter like domains"/>
    <property type="match status" value="1"/>
</dbReference>
<evidence type="ECO:0000313" key="8">
    <source>
        <dbReference type="Proteomes" id="UP000823963"/>
    </source>
</evidence>
<sequence length="379" mass="43131">MSKRLLASRVFNDTGDWFYYFVIVVIIYTMSKNPVMMGVLSASYTIPGILTSKKLANIINKLNDRISLITFDVLRVVVLIGIVLTNNVWIALICVFLEQIFAIGSNLSFQRVTLDVVQGKENLLKFNRHLKAFSNISRLLVIPSYLILHRFISNKAILGLDILFTIASLIETVRIKINHSKTLAENEISFKLRKLHFGRIMKMILVFSLLNVFRSFVDAYGIMYISDTSKNVSVGYAALVFILSVADLLGSFVSKNIVKNDNLNKNSMLTWSFVNILVLFAIPSMIHRMYCFIVVIFLIRLSLSVLELFVLYNVQTNVPNKIHQYTALQTMATDGISMINSIVGGFIIQRINIFNYMGIIILVTFFMGTILLKMKLYKK</sequence>